<reference evidence="3" key="2">
    <citation type="submission" date="2015-01" db="EMBL/GenBank/DDBJ databases">
        <title>Evolutionary Origins and Diversification of the Mycorrhizal Mutualists.</title>
        <authorList>
            <consortium name="DOE Joint Genome Institute"/>
            <consortium name="Mycorrhizal Genomics Consortium"/>
            <person name="Kohler A."/>
            <person name="Kuo A."/>
            <person name="Nagy L.G."/>
            <person name="Floudas D."/>
            <person name="Copeland A."/>
            <person name="Barry K.W."/>
            <person name="Cichocki N."/>
            <person name="Veneault-Fourrey C."/>
            <person name="LaButti K."/>
            <person name="Lindquist E.A."/>
            <person name="Lipzen A."/>
            <person name="Lundell T."/>
            <person name="Morin E."/>
            <person name="Murat C."/>
            <person name="Riley R."/>
            <person name="Ohm R."/>
            <person name="Sun H."/>
            <person name="Tunlid A."/>
            <person name="Henrissat B."/>
            <person name="Grigoriev I.V."/>
            <person name="Hibbett D.S."/>
            <person name="Martin F."/>
        </authorList>
    </citation>
    <scope>NUCLEOTIDE SEQUENCE [LARGE SCALE GENOMIC DNA]</scope>
    <source>
        <strain evidence="3">MUT 4182</strain>
    </source>
</reference>
<reference evidence="2 3" key="1">
    <citation type="submission" date="2014-04" db="EMBL/GenBank/DDBJ databases">
        <authorList>
            <consortium name="DOE Joint Genome Institute"/>
            <person name="Kuo A."/>
            <person name="Girlanda M."/>
            <person name="Perotto S."/>
            <person name="Kohler A."/>
            <person name="Nagy L.G."/>
            <person name="Floudas D."/>
            <person name="Copeland A."/>
            <person name="Barry K.W."/>
            <person name="Cichocki N."/>
            <person name="Veneault-Fourrey C."/>
            <person name="LaButti K."/>
            <person name="Lindquist E.A."/>
            <person name="Lipzen A."/>
            <person name="Lundell T."/>
            <person name="Morin E."/>
            <person name="Murat C."/>
            <person name="Sun H."/>
            <person name="Tunlid A."/>
            <person name="Henrissat B."/>
            <person name="Grigoriev I.V."/>
            <person name="Hibbett D.S."/>
            <person name="Martin F."/>
            <person name="Nordberg H.P."/>
            <person name="Cantor M.N."/>
            <person name="Hua S.X."/>
        </authorList>
    </citation>
    <scope>NUCLEOTIDE SEQUENCE [LARGE SCALE GENOMIC DNA]</scope>
    <source>
        <strain evidence="2 3">MUT 4182</strain>
    </source>
</reference>
<dbReference type="EMBL" id="KN823446">
    <property type="protein sequence ID" value="KIO17001.1"/>
    <property type="molecule type" value="Genomic_DNA"/>
</dbReference>
<feature type="compositionally biased region" description="Basic and acidic residues" evidence="1">
    <location>
        <begin position="257"/>
        <end position="268"/>
    </location>
</feature>
<evidence type="ECO:0000313" key="3">
    <source>
        <dbReference type="Proteomes" id="UP000054248"/>
    </source>
</evidence>
<sequence>MPSFSKARHKLACPASYPTESRPNNPPSLTSTSENITSSRSSAVVQRHTIFKANSYHIVSNVAYTCNLGGGTRAIATIVATHYRQLEIIMTAQMNSGELDFLVNLDRVLAHSSPEIEESLVHQTHPRSHPALLTRFHLESTRAIPTSSSGLRKGFLGRIYPPHSDAFAANLNVVIAPTTDSIYIIETRDGTFHYRVCDNWDATIRKHLLSSNPPARESGTSKAPSPSRALNPLGALDLFRARFPQPRSLPSLLQRSDSAHRSRREVIRSDGSSSNRSHVDSPQARASPRTRSDESSSSWDYLNAPQVPASPRTRSDESSSSWNPLNSPRARTSPKTPLDEYSSSGNPLDSTRARASPRTRPDGYSGSRSRLDSPRARAPPKSRSDEYSSNWNPLDSTLARPSSRTRFDESSSSWNHLNSPQAPASPRTRSDGNSSSWNPLNSPQAPASSSGEYSSSWNSLDSPQAPESPRIYSDDGNSEVGSHSEQALVPYALTSPGWRPQSPLQSAKYHSRSQPRSSRRPNVNDFMWMGANSNRGDRDQMGIAAMTVVTTPAGAGVQVVNYMIM</sequence>
<feature type="compositionally biased region" description="Polar residues" evidence="1">
    <location>
        <begin position="322"/>
        <end position="349"/>
    </location>
</feature>
<dbReference type="Proteomes" id="UP000054248">
    <property type="component" value="Unassembled WGS sequence"/>
</dbReference>
<dbReference type="AlphaFoldDB" id="A0A0C3Q2H3"/>
<feature type="compositionally biased region" description="Low complexity" evidence="1">
    <location>
        <begin position="448"/>
        <end position="459"/>
    </location>
</feature>
<gene>
    <name evidence="2" type="ORF">M407DRAFT_12552</name>
</gene>
<feature type="compositionally biased region" description="Polar residues" evidence="1">
    <location>
        <begin position="431"/>
        <end position="447"/>
    </location>
</feature>
<feature type="region of interest" description="Disordered" evidence="1">
    <location>
        <begin position="249"/>
        <end position="526"/>
    </location>
</feature>
<protein>
    <submittedName>
        <fullName evidence="2">Uncharacterized protein</fullName>
    </submittedName>
</protein>
<name>A0A0C3Q2H3_9AGAM</name>
<accession>A0A0C3Q2H3</accession>
<feature type="compositionally biased region" description="Basic residues" evidence="1">
    <location>
        <begin position="509"/>
        <end position="519"/>
    </location>
</feature>
<dbReference type="HOGENOM" id="CLU_482491_0_0_1"/>
<feature type="compositionally biased region" description="Polar residues" evidence="1">
    <location>
        <begin position="210"/>
        <end position="224"/>
    </location>
</feature>
<proteinExistence type="predicted"/>
<evidence type="ECO:0000313" key="2">
    <source>
        <dbReference type="EMBL" id="KIO17001.1"/>
    </source>
</evidence>
<keyword evidence="3" id="KW-1185">Reference proteome</keyword>
<feature type="compositionally biased region" description="Basic residues" evidence="1">
    <location>
        <begin position="1"/>
        <end position="11"/>
    </location>
</feature>
<organism evidence="2 3">
    <name type="scientific">Tulasnella calospora MUT 4182</name>
    <dbReference type="NCBI Taxonomy" id="1051891"/>
    <lineage>
        <taxon>Eukaryota</taxon>
        <taxon>Fungi</taxon>
        <taxon>Dikarya</taxon>
        <taxon>Basidiomycota</taxon>
        <taxon>Agaricomycotina</taxon>
        <taxon>Agaricomycetes</taxon>
        <taxon>Cantharellales</taxon>
        <taxon>Tulasnellaceae</taxon>
        <taxon>Tulasnella</taxon>
    </lineage>
</organism>
<evidence type="ECO:0000256" key="1">
    <source>
        <dbReference type="SAM" id="MobiDB-lite"/>
    </source>
</evidence>
<feature type="compositionally biased region" description="Low complexity" evidence="1">
    <location>
        <begin position="30"/>
        <end position="40"/>
    </location>
</feature>
<feature type="compositionally biased region" description="Polar residues" evidence="1">
    <location>
        <begin position="18"/>
        <end position="29"/>
    </location>
</feature>
<feature type="region of interest" description="Disordered" evidence="1">
    <location>
        <begin position="1"/>
        <end position="40"/>
    </location>
</feature>
<feature type="region of interest" description="Disordered" evidence="1">
    <location>
        <begin position="210"/>
        <end position="231"/>
    </location>
</feature>